<keyword evidence="9" id="KW-1185">Reference proteome</keyword>
<evidence type="ECO:0000256" key="5">
    <source>
        <dbReference type="ARBA" id="ARBA00023274"/>
    </source>
</evidence>
<feature type="compositionally biased region" description="Basic residues" evidence="7">
    <location>
        <begin position="781"/>
        <end position="799"/>
    </location>
</feature>
<feature type="region of interest" description="Disordered" evidence="7">
    <location>
        <begin position="827"/>
        <end position="876"/>
    </location>
</feature>
<evidence type="ECO:0000256" key="3">
    <source>
        <dbReference type="ARBA" id="ARBA00022552"/>
    </source>
</evidence>
<comment type="subcellular location">
    <subcellularLocation>
        <location evidence="1">Nucleus</location>
        <location evidence="1">Nucleolus</location>
    </subcellularLocation>
</comment>
<feature type="region of interest" description="Disordered" evidence="7">
    <location>
        <begin position="676"/>
        <end position="699"/>
    </location>
</feature>
<organism evidence="8 9">
    <name type="scientific">Malassezia yamatoensis</name>
    <dbReference type="NCBI Taxonomy" id="253288"/>
    <lineage>
        <taxon>Eukaryota</taxon>
        <taxon>Fungi</taxon>
        <taxon>Dikarya</taxon>
        <taxon>Basidiomycota</taxon>
        <taxon>Ustilaginomycotina</taxon>
        <taxon>Malasseziomycetes</taxon>
        <taxon>Malasseziales</taxon>
        <taxon>Malasseziaceae</taxon>
        <taxon>Malassezia</taxon>
    </lineage>
</organism>
<feature type="region of interest" description="Disordered" evidence="7">
    <location>
        <begin position="68"/>
        <end position="88"/>
    </location>
</feature>
<dbReference type="PIRSF" id="PIRSF017300">
    <property type="entry name" value="snoRNP_Mpp10"/>
    <property type="match status" value="1"/>
</dbReference>
<evidence type="ECO:0000256" key="2">
    <source>
        <dbReference type="ARBA" id="ARBA00022517"/>
    </source>
</evidence>
<feature type="region of interest" description="Disordered" evidence="7">
    <location>
        <begin position="126"/>
        <end position="556"/>
    </location>
</feature>
<feature type="region of interest" description="Disordered" evidence="7">
    <location>
        <begin position="766"/>
        <end position="801"/>
    </location>
</feature>
<evidence type="ECO:0000256" key="4">
    <source>
        <dbReference type="ARBA" id="ARBA00023242"/>
    </source>
</evidence>
<feature type="compositionally biased region" description="Acidic residues" evidence="7">
    <location>
        <begin position="131"/>
        <end position="140"/>
    </location>
</feature>
<evidence type="ECO:0000313" key="8">
    <source>
        <dbReference type="EMBL" id="WFC99499.1"/>
    </source>
</evidence>
<keyword evidence="3" id="KW-0698">rRNA processing</keyword>
<dbReference type="GO" id="GO:0005732">
    <property type="term" value="C:sno(s)RNA-containing ribonucleoprotein complex"/>
    <property type="evidence" value="ECO:0007669"/>
    <property type="project" value="InterPro"/>
</dbReference>
<dbReference type="GO" id="GO:0032040">
    <property type="term" value="C:small-subunit processome"/>
    <property type="evidence" value="ECO:0007669"/>
    <property type="project" value="TreeGrafter"/>
</dbReference>
<evidence type="ECO:0000313" key="9">
    <source>
        <dbReference type="Proteomes" id="UP001219567"/>
    </source>
</evidence>
<evidence type="ECO:0000256" key="7">
    <source>
        <dbReference type="SAM" id="MobiDB-lite"/>
    </source>
</evidence>
<sequence length="876" mass="97477">MTVTERSSPQAESLAERLSRNRHLLAVGDPDTYSFARNVTKCLFDQGVDEEKQSMPYISSLLRSIDSNSNRATQKRKRDELDGSHPLFPPTAIDELVLDGMDNEQIWQQLELRTSKLSRTLEKVMTSAVGEDVDDEENEENQALMNHDSEIVDDDSDEDWESEPSEEADEGFAGASDFSDLDADDMYYEPLRSENEQQKRKAQKEREELMNAYSLSDPAVLEALMGQGESAQQDDDQEQSGSSKSILDQLDDEPIETPASRKPRHPTLDDQFFSIDEFNRRTEAAERRDSTSKANLAGDDDAENEDEELDLFHSVNADEDDSEDQESDQEEMHGDQIMYSDFFDPPAKPVKASKRPSSKPVPEADTPSKRSVRFHDQVRVLPIKKAKPSGQVSGLIANGDEEEEGSEDEEDSEEEEHTEEEEDSEDEEEEVEDEIGMDSASNNASKQRHATAGTSGDSATDDGDEDDNDDDVEGEEDESESESELMSDSQQLDSDSDVEMRDASHDEMREATSNSEDESDTLSGSESGEEAATDATASRVANDLFADEPEHDSDYLSAYERRQQEIQQEIARYEDENVGEKDWTLMGEASSKARPVDSLLEEDLEFERSGKNAPIATQERSEGIDAMIKRRILDRQYDDVIRQRDMDSLPFASSQLLELPDTKNAKSLAELYEDEYKAARGEDSQTPQSESDAKLAGQHEAISQDLNNLFDKLDALSNAHYTPKAPKAAIQTVSNTPSIAMESALPTTMSAGSMLAPEEVYAASSHAPAMSGAKSEMTHSDKRRQHNQLRQAKRKRTERMKRAEEAIAQNRGGKRGNVKTQKDQALKSLMGNKGVSVVGKDSKKQDVKQAVLGKKPTSTAQSQSRASSGSASHWKL</sequence>
<reference evidence="8 9" key="1">
    <citation type="submission" date="2023-03" db="EMBL/GenBank/DDBJ databases">
        <title>Mating type loci evolution in Malassezia.</title>
        <authorList>
            <person name="Coelho M.A."/>
        </authorList>
    </citation>
    <scope>NUCLEOTIDE SEQUENCE [LARGE SCALE GENOMIC DNA]</scope>
    <source>
        <strain evidence="8 9">CBS 9725</strain>
    </source>
</reference>
<feature type="compositionally biased region" description="Acidic residues" evidence="7">
    <location>
        <begin position="298"/>
        <end position="309"/>
    </location>
</feature>
<feature type="compositionally biased region" description="Acidic residues" evidence="7">
    <location>
        <begin position="399"/>
        <end position="436"/>
    </location>
</feature>
<name>A0AAJ5YS96_9BASI</name>
<feature type="compositionally biased region" description="Acidic residues" evidence="7">
    <location>
        <begin position="317"/>
        <end position="329"/>
    </location>
</feature>
<dbReference type="PANTHER" id="PTHR17039:SF0">
    <property type="entry name" value="U3 SMALL NUCLEOLAR RIBONUCLEOPROTEIN PROTEIN MPP10"/>
    <property type="match status" value="1"/>
</dbReference>
<feature type="compositionally biased region" description="Basic and acidic residues" evidence="7">
    <location>
        <begin position="277"/>
        <end position="291"/>
    </location>
</feature>
<feature type="compositionally biased region" description="Acidic residues" evidence="7">
    <location>
        <begin position="151"/>
        <end position="170"/>
    </location>
</feature>
<evidence type="ECO:0000256" key="1">
    <source>
        <dbReference type="ARBA" id="ARBA00004604"/>
    </source>
</evidence>
<feature type="compositionally biased region" description="Low complexity" evidence="7">
    <location>
        <begin position="857"/>
        <end position="876"/>
    </location>
</feature>
<keyword evidence="2" id="KW-0690">Ribosome biogenesis</keyword>
<dbReference type="GO" id="GO:0034457">
    <property type="term" value="C:Mpp10 complex"/>
    <property type="evidence" value="ECO:0007669"/>
    <property type="project" value="InterPro"/>
</dbReference>
<gene>
    <name evidence="8" type="primary">MPP10</name>
    <name evidence="8" type="ORF">MYAM1_002244</name>
</gene>
<keyword evidence="5" id="KW-0687">Ribonucleoprotein</keyword>
<protein>
    <submittedName>
        <fullName evidence="8">U3 snoRNP protein</fullName>
    </submittedName>
</protein>
<dbReference type="Proteomes" id="UP001219567">
    <property type="component" value="Chromosome 2"/>
</dbReference>
<dbReference type="Pfam" id="PF04006">
    <property type="entry name" value="Mpp10"/>
    <property type="match status" value="1"/>
</dbReference>
<evidence type="ECO:0000256" key="6">
    <source>
        <dbReference type="ARBA" id="ARBA00029455"/>
    </source>
</evidence>
<keyword evidence="4" id="KW-0539">Nucleus</keyword>
<feature type="compositionally biased region" description="Acidic residues" evidence="7">
    <location>
        <begin position="459"/>
        <end position="485"/>
    </location>
</feature>
<dbReference type="InterPro" id="IPR012173">
    <property type="entry name" value="Mpp10"/>
</dbReference>
<dbReference type="GO" id="GO:0006364">
    <property type="term" value="P:rRNA processing"/>
    <property type="evidence" value="ECO:0007669"/>
    <property type="project" value="UniProtKB-KW"/>
</dbReference>
<feature type="compositionally biased region" description="Basic and acidic residues" evidence="7">
    <location>
        <begin position="498"/>
        <end position="510"/>
    </location>
</feature>
<proteinExistence type="inferred from homology"/>
<accession>A0AAJ5YS96</accession>
<dbReference type="PANTHER" id="PTHR17039">
    <property type="entry name" value="U3 SMALL NUCLEOLAR RIBONUCLEOPROTEIN PROTEIN MPP10"/>
    <property type="match status" value="1"/>
</dbReference>
<comment type="similarity">
    <text evidence="6">Belongs to the MPP10 family.</text>
</comment>
<dbReference type="AlphaFoldDB" id="A0AAJ5YS96"/>
<dbReference type="EMBL" id="CP119944">
    <property type="protein sequence ID" value="WFC99499.1"/>
    <property type="molecule type" value="Genomic_DNA"/>
</dbReference>
<feature type="compositionally biased region" description="Basic and acidic residues" evidence="7">
    <location>
        <begin position="191"/>
        <end position="209"/>
    </location>
</feature>